<feature type="domain" description="GH3 C-terminal" evidence="2">
    <location>
        <begin position="388"/>
        <end position="494"/>
    </location>
</feature>
<evidence type="ECO:0000313" key="3">
    <source>
        <dbReference type="EMBL" id="MCH7408679.1"/>
    </source>
</evidence>
<dbReference type="PANTHER" id="PTHR31901">
    <property type="entry name" value="GH3 DOMAIN-CONTAINING PROTEIN"/>
    <property type="match status" value="1"/>
</dbReference>
<name>A0ABS9UX43_9BACT</name>
<dbReference type="InterPro" id="IPR042099">
    <property type="entry name" value="ANL_N_sf"/>
</dbReference>
<dbReference type="InterPro" id="IPR055377">
    <property type="entry name" value="GH3_M"/>
</dbReference>
<dbReference type="Pfam" id="PF03321">
    <property type="entry name" value="GH3"/>
    <property type="match status" value="1"/>
</dbReference>
<reference evidence="3" key="1">
    <citation type="submission" date="2022-03" db="EMBL/GenBank/DDBJ databases">
        <title>De novo assembled genomes of Belliella spp. (Cyclobacteriaceae) strains.</title>
        <authorList>
            <person name="Szabo A."/>
            <person name="Korponai K."/>
            <person name="Felfoldi T."/>
        </authorList>
    </citation>
    <scope>NUCLEOTIDE SEQUENCE</scope>
    <source>
        <strain evidence="3">DSM 111904</strain>
    </source>
</reference>
<dbReference type="RefSeq" id="WP_241347021.1">
    <property type="nucleotide sequence ID" value="NZ_JAKZGP010000007.1"/>
</dbReference>
<dbReference type="Proteomes" id="UP001165489">
    <property type="component" value="Unassembled WGS sequence"/>
</dbReference>
<dbReference type="Pfam" id="PF23572">
    <property type="entry name" value="GH3_C"/>
    <property type="match status" value="1"/>
</dbReference>
<feature type="domain" description="GH3 middle" evidence="1">
    <location>
        <begin position="295"/>
        <end position="361"/>
    </location>
</feature>
<dbReference type="InterPro" id="IPR055378">
    <property type="entry name" value="GH3_C"/>
</dbReference>
<keyword evidence="4" id="KW-1185">Reference proteome</keyword>
<gene>
    <name evidence="3" type="ORF">MM239_04675</name>
</gene>
<evidence type="ECO:0000313" key="4">
    <source>
        <dbReference type="Proteomes" id="UP001165489"/>
    </source>
</evidence>
<evidence type="ECO:0000259" key="2">
    <source>
        <dbReference type="Pfam" id="PF23572"/>
    </source>
</evidence>
<dbReference type="PANTHER" id="PTHR31901:SF9">
    <property type="entry name" value="GH3 DOMAIN-CONTAINING PROTEIN"/>
    <property type="match status" value="1"/>
</dbReference>
<dbReference type="InterPro" id="IPR004993">
    <property type="entry name" value="GH3"/>
</dbReference>
<accession>A0ABS9UX43</accession>
<protein>
    <submittedName>
        <fullName evidence="3">GH3 auxin-responsive promoter family protein</fullName>
    </submittedName>
</protein>
<proteinExistence type="predicted"/>
<evidence type="ECO:0000259" key="1">
    <source>
        <dbReference type="Pfam" id="PF23571"/>
    </source>
</evidence>
<dbReference type="EMBL" id="JAKZGP010000007">
    <property type="protein sequence ID" value="MCH7408679.1"/>
    <property type="molecule type" value="Genomic_DNA"/>
</dbReference>
<dbReference type="Pfam" id="PF23571">
    <property type="entry name" value="GH3_M"/>
    <property type="match status" value="1"/>
</dbReference>
<dbReference type="Gene3D" id="3.40.50.12780">
    <property type="entry name" value="N-terminal domain of ligase-like"/>
    <property type="match status" value="1"/>
</dbReference>
<organism evidence="3 4">
    <name type="scientific">Belliella filtrata</name>
    <dbReference type="NCBI Taxonomy" id="2923435"/>
    <lineage>
        <taxon>Bacteria</taxon>
        <taxon>Pseudomonadati</taxon>
        <taxon>Bacteroidota</taxon>
        <taxon>Cytophagia</taxon>
        <taxon>Cytophagales</taxon>
        <taxon>Cyclobacteriaceae</taxon>
        <taxon>Belliella</taxon>
    </lineage>
</organism>
<comment type="caution">
    <text evidence="3">The sequence shown here is derived from an EMBL/GenBank/DDBJ whole genome shotgun (WGS) entry which is preliminary data.</text>
</comment>
<sequence>MPIIGEIIKRSVETVDKIFTNPNPKEAQQKVLESLLSKAKNTAFGKYYQFENILKSSDIRASFAAEVPYFNYDQLRDEWWQKVIDGGEDVTWPGKVKYFAVSSGTTSTKKHIPVTDEMLQSIRRAGMQQIKGIADFDLPATFFEKEILMFGSSTNLKEVNGHLEGEISGISASQIPYWFEGFYRPGKDISAIDDWDERVEALAKESGNWDIGAISGIPSWIELMLKRVIAHHNAETIHDVWPNFQVYTSGGVAFEPYRKSFEKLCGKEITVIDTYLASEGYLATQLRKETDAMALITDNGVYFEFVHFTPENMNEDGSINPEAKVVNIENVEEGKDYVLLISTVSGAWRYMIGDTITFTDKDRAEIKITGRTKHFLNVVGSHLSVIQMNQAMEKLSDEFDCQIKEFTVAAVEQDDEYRHRWYLGVDCEKSLDENQIAERLDDLLKENNKNYKVARGKALKHIEVRIVTDEMFRKWTEDTKQKGGQVKVPRVMKAEDFKEWEAYVSEH</sequence>